<name>A0AAV7F9D6_ARIFI</name>
<dbReference type="Pfam" id="PF23572">
    <property type="entry name" value="GH3_C"/>
    <property type="match status" value="1"/>
</dbReference>
<gene>
    <name evidence="5" type="ORF">H6P81_002285</name>
</gene>
<dbReference type="EMBL" id="JAINDJ010000002">
    <property type="protein sequence ID" value="KAG9457777.1"/>
    <property type="molecule type" value="Genomic_DNA"/>
</dbReference>
<proteinExistence type="inferred from homology"/>
<keyword evidence="2" id="KW-0436">Ligase</keyword>
<dbReference type="Pfam" id="PF23571">
    <property type="entry name" value="GH3_M"/>
    <property type="match status" value="1"/>
</dbReference>
<feature type="domain" description="GH3 middle" evidence="3">
    <location>
        <begin position="17"/>
        <end position="91"/>
    </location>
</feature>
<evidence type="ECO:0000256" key="1">
    <source>
        <dbReference type="ARBA" id="ARBA00008068"/>
    </source>
</evidence>
<dbReference type="GO" id="GO:0016881">
    <property type="term" value="F:acid-amino acid ligase activity"/>
    <property type="evidence" value="ECO:0007669"/>
    <property type="project" value="TreeGrafter"/>
</dbReference>
<comment type="caution">
    <text evidence="5">The sequence shown here is derived from an EMBL/GenBank/DDBJ whole genome shotgun (WGS) entry which is preliminary data.</text>
</comment>
<dbReference type="AlphaFoldDB" id="A0AAV7F9D6"/>
<dbReference type="PANTHER" id="PTHR31901">
    <property type="entry name" value="GH3 DOMAIN-CONTAINING PROTEIN"/>
    <property type="match status" value="1"/>
</dbReference>
<keyword evidence="6" id="KW-1185">Reference proteome</keyword>
<dbReference type="InterPro" id="IPR004993">
    <property type="entry name" value="GH3"/>
</dbReference>
<dbReference type="GO" id="GO:0005737">
    <property type="term" value="C:cytoplasm"/>
    <property type="evidence" value="ECO:0007669"/>
    <property type="project" value="TreeGrafter"/>
</dbReference>
<evidence type="ECO:0000259" key="3">
    <source>
        <dbReference type="Pfam" id="PF23571"/>
    </source>
</evidence>
<dbReference type="InterPro" id="IPR055378">
    <property type="entry name" value="GH3_C"/>
</dbReference>
<evidence type="ECO:0000259" key="4">
    <source>
        <dbReference type="Pfam" id="PF23572"/>
    </source>
</evidence>
<dbReference type="InterPro" id="IPR055377">
    <property type="entry name" value="GH3_M"/>
</dbReference>
<reference evidence="5 6" key="1">
    <citation type="submission" date="2021-07" db="EMBL/GenBank/DDBJ databases">
        <title>The Aristolochia fimbriata genome: insights into angiosperm evolution, floral development and chemical biosynthesis.</title>
        <authorList>
            <person name="Jiao Y."/>
        </authorList>
    </citation>
    <scope>NUCLEOTIDE SEQUENCE [LARGE SCALE GENOMIC DNA]</scope>
    <source>
        <strain evidence="5">IBCAS-2021</strain>
        <tissue evidence="5">Leaf</tissue>
    </source>
</reference>
<dbReference type="Proteomes" id="UP000825729">
    <property type="component" value="Unassembled WGS sequence"/>
</dbReference>
<accession>A0AAV7F9D6</accession>
<dbReference type="PANTHER" id="PTHR31901:SF5">
    <property type="entry name" value="JASMONOYL--L-AMINO ACID SYNTHETASE JAR1"/>
    <property type="match status" value="1"/>
</dbReference>
<organism evidence="5 6">
    <name type="scientific">Aristolochia fimbriata</name>
    <name type="common">White veined hardy Dutchman's pipe vine</name>
    <dbReference type="NCBI Taxonomy" id="158543"/>
    <lineage>
        <taxon>Eukaryota</taxon>
        <taxon>Viridiplantae</taxon>
        <taxon>Streptophyta</taxon>
        <taxon>Embryophyta</taxon>
        <taxon>Tracheophyta</taxon>
        <taxon>Spermatophyta</taxon>
        <taxon>Magnoliopsida</taxon>
        <taxon>Magnoliidae</taxon>
        <taxon>Piperales</taxon>
        <taxon>Aristolochiaceae</taxon>
        <taxon>Aristolochia</taxon>
    </lineage>
</organism>
<protein>
    <submittedName>
        <fullName evidence="5">Uncharacterized protein</fullName>
    </submittedName>
</protein>
<evidence type="ECO:0000256" key="2">
    <source>
        <dbReference type="ARBA" id="ARBA00022598"/>
    </source>
</evidence>
<evidence type="ECO:0000313" key="5">
    <source>
        <dbReference type="EMBL" id="KAG9457777.1"/>
    </source>
</evidence>
<sequence length="248" mass="28101">MVGINIRPRSSVEHAAYTVGPGNGYFEFIPHSDDGFLGEEPQPVPLTQVRVGELYEVVVTNYSGLYRYRMGDIVKVSGFYNSMPDLQFVRRKNVVLSVLSDKTTEVDLLRATESASNLYLTGEEVEILDFTSYGDLSTDPPHYVIFWELSDRVSSEEILQKCCNCLDRSFAESCYNTVRKNGSIGPPELRIVAQGTFTKICEYYQSLGSSIIQFKTPRCITRSNTPMLKILEDNVIARFFSTMYENQK</sequence>
<feature type="domain" description="GH3 C-terminal" evidence="4">
    <location>
        <begin position="107"/>
        <end position="223"/>
    </location>
</feature>
<comment type="similarity">
    <text evidence="1">Belongs to the IAA-amido conjugating enzyme family.</text>
</comment>
<evidence type="ECO:0000313" key="6">
    <source>
        <dbReference type="Proteomes" id="UP000825729"/>
    </source>
</evidence>